<evidence type="ECO:0000313" key="3">
    <source>
        <dbReference type="EMBL" id="SDH56897.1"/>
    </source>
</evidence>
<evidence type="ECO:0000256" key="1">
    <source>
        <dbReference type="SAM" id="Phobius"/>
    </source>
</evidence>
<keyword evidence="1" id="KW-1133">Transmembrane helix</keyword>
<dbReference type="EMBL" id="FNDW01000001">
    <property type="protein sequence ID" value="SDH56897.1"/>
    <property type="molecule type" value="Genomic_DNA"/>
</dbReference>
<keyword evidence="1" id="KW-0472">Membrane</keyword>
<protein>
    <recommendedName>
        <fullName evidence="2">DUF8051 domain-containing protein</fullName>
    </recommendedName>
</protein>
<sequence length="146" mass="16566">MIPGGFIESRDFSHINSMILAIFNIFLTILGLISLFLVYFINKNFKWSFKAAYLCGISYFTVYIIDLFKIFPKSPTPMPELLYILEIVGCVISIPLIFYSMKIIKEWKNDDSKMTFSKGFYGLIAIAVIIGLCIIIFATNAAMTGK</sequence>
<feature type="transmembrane region" description="Helical" evidence="1">
    <location>
        <begin position="81"/>
        <end position="99"/>
    </location>
</feature>
<gene>
    <name evidence="3" type="ORF">SAMN05421846_101179</name>
</gene>
<feature type="transmembrane region" description="Helical" evidence="1">
    <location>
        <begin position="51"/>
        <end position="69"/>
    </location>
</feature>
<proteinExistence type="predicted"/>
<dbReference type="STRING" id="311334.SAMN05421846_101179"/>
<evidence type="ECO:0000259" key="2">
    <source>
        <dbReference type="Pfam" id="PF26225"/>
    </source>
</evidence>
<dbReference type="InterPro" id="IPR058364">
    <property type="entry name" value="DUF8051"/>
</dbReference>
<dbReference type="Proteomes" id="UP000198869">
    <property type="component" value="Unassembled WGS sequence"/>
</dbReference>
<feature type="domain" description="DUF8051" evidence="2">
    <location>
        <begin position="1"/>
        <end position="108"/>
    </location>
</feature>
<evidence type="ECO:0000313" key="4">
    <source>
        <dbReference type="Proteomes" id="UP000198869"/>
    </source>
</evidence>
<reference evidence="4" key="1">
    <citation type="submission" date="2016-10" db="EMBL/GenBank/DDBJ databases">
        <authorList>
            <person name="Varghese N."/>
            <person name="Submissions S."/>
        </authorList>
    </citation>
    <scope>NUCLEOTIDE SEQUENCE [LARGE SCALE GENOMIC DNA]</scope>
    <source>
        <strain evidence="4">DSM 17071</strain>
    </source>
</reference>
<dbReference type="Pfam" id="PF26225">
    <property type="entry name" value="DUF8051"/>
    <property type="match status" value="1"/>
</dbReference>
<keyword evidence="4" id="KW-1185">Reference proteome</keyword>
<feature type="transmembrane region" description="Helical" evidence="1">
    <location>
        <begin position="120"/>
        <end position="143"/>
    </location>
</feature>
<feature type="transmembrane region" description="Helical" evidence="1">
    <location>
        <begin position="18"/>
        <end position="39"/>
    </location>
</feature>
<keyword evidence="1" id="KW-0812">Transmembrane</keyword>
<name>A0A1G8DGP7_9FLAO</name>
<dbReference type="AlphaFoldDB" id="A0A1G8DGP7"/>
<organism evidence="3 4">
    <name type="scientific">Chryseobacterium taeanense</name>
    <dbReference type="NCBI Taxonomy" id="311334"/>
    <lineage>
        <taxon>Bacteria</taxon>
        <taxon>Pseudomonadati</taxon>
        <taxon>Bacteroidota</taxon>
        <taxon>Flavobacteriia</taxon>
        <taxon>Flavobacteriales</taxon>
        <taxon>Weeksellaceae</taxon>
        <taxon>Chryseobacterium group</taxon>
        <taxon>Chryseobacterium</taxon>
    </lineage>
</organism>
<accession>A0A1G8DGP7</accession>